<protein>
    <submittedName>
        <fullName evidence="1">Putative ovule protein</fullName>
    </submittedName>
</protein>
<accession>A0A0V0GRN8</accession>
<reference evidence="1" key="1">
    <citation type="submission" date="2015-12" db="EMBL/GenBank/DDBJ databases">
        <title>Gene expression during late stages of embryo sac development: a critical building block for successful pollen-pistil interactions.</title>
        <authorList>
            <person name="Liu Y."/>
            <person name="Joly V."/>
            <person name="Sabar M."/>
            <person name="Matton D.P."/>
        </authorList>
    </citation>
    <scope>NUCLEOTIDE SEQUENCE</scope>
</reference>
<feature type="non-terminal residue" evidence="1">
    <location>
        <position position="69"/>
    </location>
</feature>
<dbReference type="EMBL" id="GEDG01034031">
    <property type="protein sequence ID" value="JAP09942.1"/>
    <property type="molecule type" value="Transcribed_RNA"/>
</dbReference>
<name>A0A0V0GRN8_SOLCH</name>
<proteinExistence type="predicted"/>
<sequence length="69" mass="7779">MKLIYDGHKTLEAILLAYNPVALHQTCTTSYRYQSVQSTFSSCPFLVTRAPFSHGIRSLSDPMVCQIIK</sequence>
<dbReference type="AlphaFoldDB" id="A0A0V0GRN8"/>
<organism evidence="1">
    <name type="scientific">Solanum chacoense</name>
    <name type="common">Chaco potato</name>
    <dbReference type="NCBI Taxonomy" id="4108"/>
    <lineage>
        <taxon>Eukaryota</taxon>
        <taxon>Viridiplantae</taxon>
        <taxon>Streptophyta</taxon>
        <taxon>Embryophyta</taxon>
        <taxon>Tracheophyta</taxon>
        <taxon>Spermatophyta</taxon>
        <taxon>Magnoliopsida</taxon>
        <taxon>eudicotyledons</taxon>
        <taxon>Gunneridae</taxon>
        <taxon>Pentapetalae</taxon>
        <taxon>asterids</taxon>
        <taxon>lamiids</taxon>
        <taxon>Solanales</taxon>
        <taxon>Solanaceae</taxon>
        <taxon>Solanoideae</taxon>
        <taxon>Solaneae</taxon>
        <taxon>Solanum</taxon>
    </lineage>
</organism>
<evidence type="ECO:0000313" key="1">
    <source>
        <dbReference type="EMBL" id="JAP09942.1"/>
    </source>
</evidence>